<dbReference type="Gene3D" id="1.10.760.10">
    <property type="entry name" value="Cytochrome c-like domain"/>
    <property type="match status" value="1"/>
</dbReference>
<proteinExistence type="predicted"/>
<keyword evidence="9" id="KW-1185">Reference proteome</keyword>
<dbReference type="PANTHER" id="PTHR33546">
    <property type="entry name" value="LARGE, MULTIFUNCTIONAL SECRETED PROTEIN-RELATED"/>
    <property type="match status" value="1"/>
</dbReference>
<feature type="region of interest" description="Disordered" evidence="5">
    <location>
        <begin position="26"/>
        <end position="47"/>
    </location>
</feature>
<reference evidence="8" key="1">
    <citation type="submission" date="2021-05" db="EMBL/GenBank/DDBJ databases">
        <title>Complete genome sequence of the cellulolytic planctomycete Telmatocola sphagniphila SP2T and characterization of the first cellulase from planctomycetes.</title>
        <authorList>
            <person name="Rakitin A.L."/>
            <person name="Beletsky A.V."/>
            <person name="Naumoff D.G."/>
            <person name="Kulichevskaya I.S."/>
            <person name="Mardanov A.V."/>
            <person name="Ravin N.V."/>
            <person name="Dedysh S.N."/>
        </authorList>
    </citation>
    <scope>NUCLEOTIDE SEQUENCE</scope>
    <source>
        <strain evidence="8">SP2T</strain>
    </source>
</reference>
<dbReference type="Gene3D" id="2.120.10.30">
    <property type="entry name" value="TolB, C-terminal domain"/>
    <property type="match status" value="1"/>
</dbReference>
<evidence type="ECO:0000256" key="6">
    <source>
        <dbReference type="SAM" id="SignalP"/>
    </source>
</evidence>
<accession>A0A8E6B0Y4</accession>
<dbReference type="SUPFAM" id="SSF50952">
    <property type="entry name" value="Soluble quinoprotein glucose dehydrogenase"/>
    <property type="match status" value="1"/>
</dbReference>
<dbReference type="InterPro" id="IPR011041">
    <property type="entry name" value="Quinoprot_gluc/sorb_DH_b-prop"/>
</dbReference>
<feature type="chain" id="PRO_5034415071" evidence="6">
    <location>
        <begin position="26"/>
        <end position="872"/>
    </location>
</feature>
<dbReference type="KEGG" id="tsph:KIH39_13235"/>
<evidence type="ECO:0000256" key="3">
    <source>
        <dbReference type="ARBA" id="ARBA00023004"/>
    </source>
</evidence>
<feature type="domain" description="Cytochrome c" evidence="7">
    <location>
        <begin position="726"/>
        <end position="863"/>
    </location>
</feature>
<dbReference type="Proteomes" id="UP000676194">
    <property type="component" value="Chromosome"/>
</dbReference>
<keyword evidence="6" id="KW-0732">Signal</keyword>
<evidence type="ECO:0000256" key="1">
    <source>
        <dbReference type="ARBA" id="ARBA00022617"/>
    </source>
</evidence>
<dbReference type="InterPro" id="IPR009056">
    <property type="entry name" value="Cyt_c-like_dom"/>
</dbReference>
<name>A0A8E6B0Y4_9BACT</name>
<evidence type="ECO:0000313" key="8">
    <source>
        <dbReference type="EMBL" id="QVL29835.1"/>
    </source>
</evidence>
<dbReference type="InterPro" id="IPR011042">
    <property type="entry name" value="6-blade_b-propeller_TolB-like"/>
</dbReference>
<feature type="signal peptide" evidence="6">
    <location>
        <begin position="1"/>
        <end position="25"/>
    </location>
</feature>
<keyword evidence="2 4" id="KW-0479">Metal-binding</keyword>
<evidence type="ECO:0000313" key="9">
    <source>
        <dbReference type="Proteomes" id="UP000676194"/>
    </source>
</evidence>
<keyword evidence="3 4" id="KW-0408">Iron</keyword>
<evidence type="ECO:0000256" key="2">
    <source>
        <dbReference type="ARBA" id="ARBA00022723"/>
    </source>
</evidence>
<sequence>MRKIARCAAILGLLVGLGSFSPFNAQEPKASQKKTAQKKSTGPKRSATEAEFLKTLPDFKVELIHTSDSASEGSWINMCKDGAGRLIVSGQRSQPMLRFTIMDGKVSKVEKLDIPLSEAMGLLWAFDSLYVNASGPEGFGLYRCNEAGDSGKFSVKFLKRFEGDGEHGPHALVLGPDKMIYVVNGNHTKLPKGLSEDSPHRNYKEDHLLPRQWDGNGHAAGIVAPGGYIVRTDADGQKIQLMLAGFRNTYDMAFNGDGELFAFDSDMEWDWGMPWYRPIRILHCISGAEFGWRSGTGKWPSYYPDSLPAAVDVGVGSPTGVTNGTGAKFPAKYQKALYMLDWTYGRLLAVHLTPKGSSYTATFENFVAPISLTDPNAPKKPLPLTDAVVGNDGALYFTIGGRNNQSGLYRVTYTGKESTAPADLKNTAGEAERKLRHEIEAFQGKVDPKAVSFVWPHLSSPDRFLQYSARIALEAQPVAEWKDKALTEKNPAAALTALLALARVGDAKLQPELLKALEAFPISSLSPVLQLDKLRVWDLAFIRQGRPAFTIAKKIIAEVDPLFPTASRDLNRETAQLLIYLQAPGIATKVLKEMAHATYQEDVLFFLFHLRTLLPGNWTMDQRKEYFSYFKKDWKSLKHDPMMDKWFADAGRGYSEGASFPNFLKNFLREAVSNLLDSERKELEPLLKTLNVTAVATYNYKPRTTVVKAYTMSDIMPKLDKVDRGRNFEKGKEAFVVGQCVKCHRLGDEGGAVGPDLTSVASRFDRRAILESIIEPSKVLSEQYMNERIVTVGGKTVVGRIVDDTPEKIAVQPDPLSIDRVEIKKNEIEIREVSKVSPMPEHLVDMLTEEEILDLLAYLESSANKRSRLFQK</sequence>
<dbReference type="GO" id="GO:0046872">
    <property type="term" value="F:metal ion binding"/>
    <property type="evidence" value="ECO:0007669"/>
    <property type="project" value="UniProtKB-KW"/>
</dbReference>
<keyword evidence="1 4" id="KW-0349">Heme</keyword>
<dbReference type="SUPFAM" id="SSF46626">
    <property type="entry name" value="Cytochrome c"/>
    <property type="match status" value="1"/>
</dbReference>
<dbReference type="InterPro" id="IPR036909">
    <property type="entry name" value="Cyt_c-like_dom_sf"/>
</dbReference>
<evidence type="ECO:0000256" key="5">
    <source>
        <dbReference type="SAM" id="MobiDB-lite"/>
    </source>
</evidence>
<dbReference type="GO" id="GO:0020037">
    <property type="term" value="F:heme binding"/>
    <property type="evidence" value="ECO:0007669"/>
    <property type="project" value="InterPro"/>
</dbReference>
<evidence type="ECO:0000259" key="7">
    <source>
        <dbReference type="PROSITE" id="PS51007"/>
    </source>
</evidence>
<dbReference type="InterPro" id="IPR013427">
    <property type="entry name" value="Haem-bd_dom_put"/>
</dbReference>
<organism evidence="8 9">
    <name type="scientific">Telmatocola sphagniphila</name>
    <dbReference type="NCBI Taxonomy" id="1123043"/>
    <lineage>
        <taxon>Bacteria</taxon>
        <taxon>Pseudomonadati</taxon>
        <taxon>Planctomycetota</taxon>
        <taxon>Planctomycetia</taxon>
        <taxon>Gemmatales</taxon>
        <taxon>Gemmataceae</taxon>
    </lineage>
</organism>
<protein>
    <submittedName>
        <fullName evidence="8">C-type cytochrome</fullName>
    </submittedName>
</protein>
<dbReference type="RefSeq" id="WP_213493717.1">
    <property type="nucleotide sequence ID" value="NZ_CP074694.1"/>
</dbReference>
<gene>
    <name evidence="8" type="ORF">KIH39_13235</name>
</gene>
<dbReference type="PROSITE" id="PS51007">
    <property type="entry name" value="CYTC"/>
    <property type="match status" value="1"/>
</dbReference>
<dbReference type="NCBIfam" id="TIGR02603">
    <property type="entry name" value="CxxCH_TIGR02603"/>
    <property type="match status" value="1"/>
</dbReference>
<dbReference type="Pfam" id="PF00034">
    <property type="entry name" value="Cytochrom_C"/>
    <property type="match status" value="1"/>
</dbReference>
<dbReference type="EMBL" id="CP074694">
    <property type="protein sequence ID" value="QVL29835.1"/>
    <property type="molecule type" value="Genomic_DNA"/>
</dbReference>
<dbReference type="PANTHER" id="PTHR33546:SF1">
    <property type="entry name" value="LARGE, MULTIFUNCTIONAL SECRETED PROTEIN"/>
    <property type="match status" value="1"/>
</dbReference>
<dbReference type="GO" id="GO:0009055">
    <property type="term" value="F:electron transfer activity"/>
    <property type="evidence" value="ECO:0007669"/>
    <property type="project" value="InterPro"/>
</dbReference>
<dbReference type="AlphaFoldDB" id="A0A8E6B0Y4"/>
<evidence type="ECO:0000256" key="4">
    <source>
        <dbReference type="PROSITE-ProRule" id="PRU00433"/>
    </source>
</evidence>